<name>A0AAD5UUW1_9APHY</name>
<dbReference type="AlphaFoldDB" id="A0AAD5UUW1"/>
<keyword evidence="2" id="KW-1185">Reference proteome</keyword>
<evidence type="ECO:0000313" key="1">
    <source>
        <dbReference type="EMBL" id="KAJ3478330.1"/>
    </source>
</evidence>
<evidence type="ECO:0000313" key="2">
    <source>
        <dbReference type="Proteomes" id="UP001212997"/>
    </source>
</evidence>
<gene>
    <name evidence="1" type="ORF">NLI96_g9833</name>
</gene>
<reference evidence="1" key="1">
    <citation type="submission" date="2022-07" db="EMBL/GenBank/DDBJ databases">
        <title>Genome Sequence of Physisporinus lineatus.</title>
        <authorList>
            <person name="Buettner E."/>
        </authorList>
    </citation>
    <scope>NUCLEOTIDE SEQUENCE</scope>
    <source>
        <strain evidence="1">VT162</strain>
    </source>
</reference>
<proteinExistence type="predicted"/>
<organism evidence="1 2">
    <name type="scientific">Meripilus lineatus</name>
    <dbReference type="NCBI Taxonomy" id="2056292"/>
    <lineage>
        <taxon>Eukaryota</taxon>
        <taxon>Fungi</taxon>
        <taxon>Dikarya</taxon>
        <taxon>Basidiomycota</taxon>
        <taxon>Agaricomycotina</taxon>
        <taxon>Agaricomycetes</taxon>
        <taxon>Polyporales</taxon>
        <taxon>Meripilaceae</taxon>
        <taxon>Meripilus</taxon>
    </lineage>
</organism>
<protein>
    <submittedName>
        <fullName evidence="1">Uncharacterized protein</fullName>
    </submittedName>
</protein>
<accession>A0AAD5UUW1</accession>
<dbReference type="Proteomes" id="UP001212997">
    <property type="component" value="Unassembled WGS sequence"/>
</dbReference>
<dbReference type="Gene3D" id="3.80.10.10">
    <property type="entry name" value="Ribonuclease Inhibitor"/>
    <property type="match status" value="1"/>
</dbReference>
<comment type="caution">
    <text evidence="1">The sequence shown here is derived from an EMBL/GenBank/DDBJ whole genome shotgun (WGS) entry which is preliminary data.</text>
</comment>
<dbReference type="SUPFAM" id="SSF52047">
    <property type="entry name" value="RNI-like"/>
    <property type="match status" value="1"/>
</dbReference>
<sequence length="269" mass="30669">MWNELALPRLFRSIKLHSDQDCQDFVELISTNPTIGNVALELEFLPSPQIQSRNLDILAANPISHYAVVESVFQLPPGTLALHPDTIIPPDIHETIEKLVGRMCGVRAFYHTAFWELGKKSPPQLFRNLSTFRSVERLEFRRSQLPMSLLRAYVSAFPSLRSLALTSYGEEREEPSQARLELYTPSLERLCIRNCSDCTPQILSWIASTNSKNTLRYLRLDIGSSDREPSIILEEFLREVGQSLIELDLGLDYTPSGKFDCDPRKSPQY</sequence>
<dbReference type="EMBL" id="JANAWD010000520">
    <property type="protein sequence ID" value="KAJ3478330.1"/>
    <property type="molecule type" value="Genomic_DNA"/>
</dbReference>
<dbReference type="InterPro" id="IPR032675">
    <property type="entry name" value="LRR_dom_sf"/>
</dbReference>